<dbReference type="Gene3D" id="2.60.120.560">
    <property type="entry name" value="Exo-inulinase, domain 1"/>
    <property type="match status" value="1"/>
</dbReference>
<proteinExistence type="predicted"/>
<comment type="caution">
    <text evidence="1">The sequence shown here is derived from an EMBL/GenBank/DDBJ whole genome shotgun (WGS) entry which is preliminary data.</text>
</comment>
<accession>A0A1F5F6P1</accession>
<dbReference type="AlphaFoldDB" id="A0A1F5F6P1"/>
<evidence type="ECO:0000313" key="1">
    <source>
        <dbReference type="EMBL" id="OGD75308.1"/>
    </source>
</evidence>
<evidence type="ECO:0000313" key="2">
    <source>
        <dbReference type="Proteomes" id="UP000177187"/>
    </source>
</evidence>
<dbReference type="EMBL" id="MFAF01000078">
    <property type="protein sequence ID" value="OGD75308.1"/>
    <property type="molecule type" value="Genomic_DNA"/>
</dbReference>
<name>A0A1F5F6P1_9BACT</name>
<sequence length="233" mass="26269">MKRSFPLRLLPVLLLLACDTGTQPEGVLFSDDFSGHSDGDFPDGWTQFDYLLRDESPDGLWYVQDEMLVQANDTWGGYSDPDVYYQEGTVLLAGDEAWGDYRLTVDVTPAVTGGLAVYCRTKVVDTTRLEYYRVFVTDDEAYGGPFWRLDHRGGGEYTVLEKKDDIGYIPGETFRVIIEVTGNIVRVFAGNRDNLVLEWDGGENYSFCHQGRIALMAFRNPGIAFDNVLVEEL</sequence>
<protein>
    <recommendedName>
        <fullName evidence="3">3-keto-disaccharide hydrolase domain-containing protein</fullName>
    </recommendedName>
</protein>
<organism evidence="1 2">
    <name type="scientific">Candidatus Coatesbacteria bacterium RBG_13_66_14</name>
    <dbReference type="NCBI Taxonomy" id="1817816"/>
    <lineage>
        <taxon>Bacteria</taxon>
        <taxon>Candidatus Coatesiibacteriota</taxon>
    </lineage>
</organism>
<gene>
    <name evidence="1" type="ORF">A2Y64_03445</name>
</gene>
<evidence type="ECO:0008006" key="3">
    <source>
        <dbReference type="Google" id="ProtNLM"/>
    </source>
</evidence>
<reference evidence="1 2" key="1">
    <citation type="journal article" date="2016" name="Nat. Commun.">
        <title>Thousands of microbial genomes shed light on interconnected biogeochemical processes in an aquifer system.</title>
        <authorList>
            <person name="Anantharaman K."/>
            <person name="Brown C.T."/>
            <person name="Hug L.A."/>
            <person name="Sharon I."/>
            <person name="Castelle C.J."/>
            <person name="Probst A.J."/>
            <person name="Thomas B.C."/>
            <person name="Singh A."/>
            <person name="Wilkins M.J."/>
            <person name="Karaoz U."/>
            <person name="Brodie E.L."/>
            <person name="Williams K.H."/>
            <person name="Hubbard S.S."/>
            <person name="Banfield J.F."/>
        </authorList>
    </citation>
    <scope>NUCLEOTIDE SEQUENCE [LARGE SCALE GENOMIC DNA]</scope>
</reference>
<dbReference type="Proteomes" id="UP000177187">
    <property type="component" value="Unassembled WGS sequence"/>
</dbReference>